<comment type="similarity">
    <text evidence="2">Belongs to the REXO1/REXO3 family.</text>
</comment>
<feature type="compositionally biased region" description="Polar residues" evidence="7">
    <location>
        <begin position="283"/>
        <end position="292"/>
    </location>
</feature>
<dbReference type="Pfam" id="PF00929">
    <property type="entry name" value="RNase_T"/>
    <property type="match status" value="1"/>
</dbReference>
<dbReference type="GO" id="GO:0003676">
    <property type="term" value="F:nucleic acid binding"/>
    <property type="evidence" value="ECO:0007669"/>
    <property type="project" value="InterPro"/>
</dbReference>
<dbReference type="InterPro" id="IPR012337">
    <property type="entry name" value="RNaseH-like_sf"/>
</dbReference>
<feature type="region of interest" description="Disordered" evidence="7">
    <location>
        <begin position="106"/>
        <end position="173"/>
    </location>
</feature>
<dbReference type="PANTHER" id="PTHR12801:SF115">
    <property type="entry name" value="FI18136P1-RELATED"/>
    <property type="match status" value="1"/>
</dbReference>
<evidence type="ECO:0000256" key="4">
    <source>
        <dbReference type="ARBA" id="ARBA00022801"/>
    </source>
</evidence>
<evidence type="ECO:0000256" key="1">
    <source>
        <dbReference type="ARBA" id="ARBA00004123"/>
    </source>
</evidence>
<keyword evidence="4" id="KW-0378">Hydrolase</keyword>
<dbReference type="GO" id="GO:0005634">
    <property type="term" value="C:nucleus"/>
    <property type="evidence" value="ECO:0007669"/>
    <property type="project" value="UniProtKB-SubCell"/>
</dbReference>
<dbReference type="SUPFAM" id="SSF53098">
    <property type="entry name" value="Ribonuclease H-like"/>
    <property type="match status" value="1"/>
</dbReference>
<feature type="compositionally biased region" description="Basic and acidic residues" evidence="7">
    <location>
        <begin position="38"/>
        <end position="56"/>
    </location>
</feature>
<evidence type="ECO:0000256" key="7">
    <source>
        <dbReference type="SAM" id="MobiDB-lite"/>
    </source>
</evidence>
<protein>
    <recommendedName>
        <fullName evidence="9">Exonuclease domain-containing protein</fullName>
    </recommendedName>
</protein>
<dbReference type="EMBL" id="OV121140">
    <property type="protein sequence ID" value="CAH0563726.1"/>
    <property type="molecule type" value="Genomic_DNA"/>
</dbReference>
<dbReference type="SMART" id="SM00479">
    <property type="entry name" value="EXOIII"/>
    <property type="match status" value="1"/>
</dbReference>
<feature type="transmembrane region" description="Helical" evidence="8">
    <location>
        <begin position="6"/>
        <end position="28"/>
    </location>
</feature>
<dbReference type="CDD" id="cd06145">
    <property type="entry name" value="REX1_like"/>
    <property type="match status" value="1"/>
</dbReference>
<gene>
    <name evidence="10" type="ORF">MELIAE_LOCUS12474</name>
</gene>
<dbReference type="GO" id="GO:0010629">
    <property type="term" value="P:negative regulation of gene expression"/>
    <property type="evidence" value="ECO:0007669"/>
    <property type="project" value="UniProtKB-ARBA"/>
</dbReference>
<keyword evidence="8" id="KW-1133">Transmembrane helix</keyword>
<evidence type="ECO:0000256" key="2">
    <source>
        <dbReference type="ARBA" id="ARBA00006357"/>
    </source>
</evidence>
<keyword evidence="8" id="KW-0812">Transmembrane</keyword>
<organism evidence="10 11">
    <name type="scientific">Brassicogethes aeneus</name>
    <name type="common">Rape pollen beetle</name>
    <name type="synonym">Meligethes aeneus</name>
    <dbReference type="NCBI Taxonomy" id="1431903"/>
    <lineage>
        <taxon>Eukaryota</taxon>
        <taxon>Metazoa</taxon>
        <taxon>Ecdysozoa</taxon>
        <taxon>Arthropoda</taxon>
        <taxon>Hexapoda</taxon>
        <taxon>Insecta</taxon>
        <taxon>Pterygota</taxon>
        <taxon>Neoptera</taxon>
        <taxon>Endopterygota</taxon>
        <taxon>Coleoptera</taxon>
        <taxon>Polyphaga</taxon>
        <taxon>Cucujiformia</taxon>
        <taxon>Nitidulidae</taxon>
        <taxon>Meligethinae</taxon>
        <taxon>Brassicogethes</taxon>
    </lineage>
</organism>
<dbReference type="FunFam" id="3.30.420.10:FF:000031">
    <property type="entry name" value="RNA exonuclease 1"/>
    <property type="match status" value="1"/>
</dbReference>
<evidence type="ECO:0000256" key="3">
    <source>
        <dbReference type="ARBA" id="ARBA00022722"/>
    </source>
</evidence>
<dbReference type="AlphaFoldDB" id="A0A9P0BGB8"/>
<keyword evidence="6" id="KW-0539">Nucleus</keyword>
<dbReference type="InterPro" id="IPR015943">
    <property type="entry name" value="WD40/YVTN_repeat-like_dom_sf"/>
</dbReference>
<feature type="compositionally biased region" description="Basic and acidic residues" evidence="7">
    <location>
        <begin position="155"/>
        <end position="173"/>
    </location>
</feature>
<accession>A0A9P0BGB8</accession>
<dbReference type="InterPro" id="IPR034922">
    <property type="entry name" value="REX1-like_exo"/>
</dbReference>
<dbReference type="Proteomes" id="UP001154078">
    <property type="component" value="Chromosome 9"/>
</dbReference>
<feature type="region of interest" description="Disordered" evidence="7">
    <location>
        <begin position="38"/>
        <end position="73"/>
    </location>
</feature>
<dbReference type="InterPro" id="IPR047021">
    <property type="entry name" value="REXO1/3/4-like"/>
</dbReference>
<feature type="compositionally biased region" description="Low complexity" evidence="7">
    <location>
        <begin position="123"/>
        <end position="137"/>
    </location>
</feature>
<sequence>MESESAMSPTVVATLFVGVSVILLAYILRLFKSEARANEHTKNDLSVQTEKKREVTKPASKKKNAGERWNPKGANFTHHWVLSTFKGHTGEISNMDYSSNGKYLASCGYEDPDPGGKEDPAEDSSSSGKEESQSSGGDRSPLPKGLSRRQRKNRRREDGSPSESKKKLKPKKVEVSKKSINMDIYGRFVELNVNEQALFVFLERYSLKRDFMVHLGYPVDDNRFEGVWIFKNSKPFSAVTYNQQHNFDVNAREFVPGGKPRSCSSTDSGQGSSSENDYEDTSGSDQECGGQNDTHNEHLCSRCGKTFRTKNKKYLATEKCVYHWGKLKALNRERVYTCCERGAGGRGCTEGACHVWSGLKNGPNGPYQGYVRTRTRRNRPDFHGIYAVDCEMCYTVAGLELAKVTVINHEGRLVYDSHVKPDNRVVDYNTRFSGITAKDLKGAKSLRDVQNDLMGFINDKTILIGHGLENDLKALKIIHFKVVDTALCFPHHHGLPYRRSLKELVSTILAKDIQCSEKGHSSWEDASACLELVLWKVKKDYFVNHC</sequence>
<dbReference type="InterPro" id="IPR036397">
    <property type="entry name" value="RNaseH_sf"/>
</dbReference>
<evidence type="ECO:0000256" key="8">
    <source>
        <dbReference type="SAM" id="Phobius"/>
    </source>
</evidence>
<dbReference type="PANTHER" id="PTHR12801">
    <property type="entry name" value="RNA EXONUCLEASE REXO1 / RECO3 FAMILY MEMBER-RELATED"/>
    <property type="match status" value="1"/>
</dbReference>
<evidence type="ECO:0000259" key="9">
    <source>
        <dbReference type="SMART" id="SM00479"/>
    </source>
</evidence>
<dbReference type="Gene3D" id="3.30.420.10">
    <property type="entry name" value="Ribonuclease H-like superfamily/Ribonuclease H"/>
    <property type="match status" value="1"/>
</dbReference>
<feature type="region of interest" description="Disordered" evidence="7">
    <location>
        <begin position="258"/>
        <end position="292"/>
    </location>
</feature>
<evidence type="ECO:0000313" key="11">
    <source>
        <dbReference type="Proteomes" id="UP001154078"/>
    </source>
</evidence>
<evidence type="ECO:0000256" key="6">
    <source>
        <dbReference type="ARBA" id="ARBA00023242"/>
    </source>
</evidence>
<feature type="domain" description="Exonuclease" evidence="9">
    <location>
        <begin position="384"/>
        <end position="542"/>
    </location>
</feature>
<proteinExistence type="inferred from homology"/>
<dbReference type="OrthoDB" id="206335at2759"/>
<comment type="subcellular location">
    <subcellularLocation>
        <location evidence="1">Nucleus</location>
    </subcellularLocation>
</comment>
<keyword evidence="5" id="KW-0269">Exonuclease</keyword>
<feature type="compositionally biased region" description="Low complexity" evidence="7">
    <location>
        <begin position="262"/>
        <end position="274"/>
    </location>
</feature>
<keyword evidence="3" id="KW-0540">Nuclease</keyword>
<keyword evidence="11" id="KW-1185">Reference proteome</keyword>
<name>A0A9P0BGB8_BRAAE</name>
<reference evidence="10" key="1">
    <citation type="submission" date="2021-12" db="EMBL/GenBank/DDBJ databases">
        <authorList>
            <person name="King R."/>
        </authorList>
    </citation>
    <scope>NUCLEOTIDE SEQUENCE</scope>
</reference>
<evidence type="ECO:0000313" key="10">
    <source>
        <dbReference type="EMBL" id="CAH0563726.1"/>
    </source>
</evidence>
<keyword evidence="8" id="KW-0472">Membrane</keyword>
<evidence type="ECO:0000256" key="5">
    <source>
        <dbReference type="ARBA" id="ARBA00022839"/>
    </source>
</evidence>
<dbReference type="Gene3D" id="2.130.10.10">
    <property type="entry name" value="YVTN repeat-like/Quinoprotein amine dehydrogenase"/>
    <property type="match status" value="1"/>
</dbReference>
<dbReference type="InterPro" id="IPR013520">
    <property type="entry name" value="Ribonucl_H"/>
</dbReference>
<dbReference type="GO" id="GO:0004527">
    <property type="term" value="F:exonuclease activity"/>
    <property type="evidence" value="ECO:0007669"/>
    <property type="project" value="UniProtKB-KW"/>
</dbReference>